<feature type="transmembrane region" description="Helical" evidence="5">
    <location>
        <begin position="178"/>
        <end position="199"/>
    </location>
</feature>
<evidence type="ECO:0000313" key="6">
    <source>
        <dbReference type="EMBL" id="MCL7930356.1"/>
    </source>
</evidence>
<dbReference type="Gene3D" id="1.20.1560.10">
    <property type="entry name" value="ABC transporter type 1, transmembrane domain"/>
    <property type="match status" value="1"/>
</dbReference>
<feature type="transmembrane region" description="Helical" evidence="5">
    <location>
        <begin position="252"/>
        <end position="273"/>
    </location>
</feature>
<accession>A0ABT0SRG6</accession>
<sequence>MQHTNSGYKAMNTAHQSSGKGNGFRMLFRELIGVMLLHPWLLAITVLPNIVRPALEPLKAWITGDVIQELTTGSGTYAVEELLPYAPLAMGVFLGLGMLKMWEKLTNRMLDERLLIELQRTWFARRHVAHPGEQVTRAINDCENARKPLDLFQKELWLASVGLPAVLIWQISLGPELLPALLMAALPPFLVSLGFGRVIGLASYQTLIALASVGRAVGAGDDMKMRDHQESFYRHRVRFEWWKQSSEVMAEFAAWGGLAVVLVLSATGIWQLIPENVSAAQIGMFIVNLRLLIEPLKSITDVYVKMREGWPAVRRVLRPGYDEAQGDSHD</sequence>
<organism evidence="6 7">
    <name type="scientific">Halomonas llamarensis</name>
    <dbReference type="NCBI Taxonomy" id="2945104"/>
    <lineage>
        <taxon>Bacteria</taxon>
        <taxon>Pseudomonadati</taxon>
        <taxon>Pseudomonadota</taxon>
        <taxon>Gammaproteobacteria</taxon>
        <taxon>Oceanospirillales</taxon>
        <taxon>Halomonadaceae</taxon>
        <taxon>Halomonas</taxon>
    </lineage>
</organism>
<comment type="caution">
    <text evidence="6">The sequence shown here is derived from an EMBL/GenBank/DDBJ whole genome shotgun (WGS) entry which is preliminary data.</text>
</comment>
<evidence type="ECO:0000256" key="4">
    <source>
        <dbReference type="ARBA" id="ARBA00023136"/>
    </source>
</evidence>
<reference evidence="6" key="1">
    <citation type="submission" date="2022-05" db="EMBL/GenBank/DDBJ databases">
        <title>Halomonas geminus sp. nov. and Halomonas llamarensis sp. nov. isolated from high-altitude salars of the Atacama Desert.</title>
        <authorList>
            <person name="Hintersatz C."/>
            <person name="Rojas L.A."/>
            <person name="Wei T.-S."/>
            <person name="Kutschke S."/>
            <person name="Lehmann F."/>
            <person name="Jain R."/>
            <person name="Pollmann K."/>
        </authorList>
    </citation>
    <scope>NUCLEOTIDE SEQUENCE</scope>
    <source>
        <strain evidence="6">ATCHA</strain>
    </source>
</reference>
<evidence type="ECO:0000256" key="5">
    <source>
        <dbReference type="SAM" id="Phobius"/>
    </source>
</evidence>
<dbReference type="Proteomes" id="UP001165308">
    <property type="component" value="Unassembled WGS sequence"/>
</dbReference>
<feature type="transmembrane region" description="Helical" evidence="5">
    <location>
        <begin position="82"/>
        <end position="99"/>
    </location>
</feature>
<evidence type="ECO:0000313" key="7">
    <source>
        <dbReference type="Proteomes" id="UP001165308"/>
    </source>
</evidence>
<keyword evidence="3 5" id="KW-1133">Transmembrane helix</keyword>
<proteinExistence type="predicted"/>
<comment type="subcellular location">
    <subcellularLocation>
        <location evidence="1">Cell membrane</location>
        <topology evidence="1">Multi-pass membrane protein</topology>
    </subcellularLocation>
</comment>
<name>A0ABT0SRG6_9GAMM</name>
<dbReference type="SUPFAM" id="SSF90123">
    <property type="entry name" value="ABC transporter transmembrane region"/>
    <property type="match status" value="1"/>
</dbReference>
<keyword evidence="2 5" id="KW-0812">Transmembrane</keyword>
<evidence type="ECO:0008006" key="8">
    <source>
        <dbReference type="Google" id="ProtNLM"/>
    </source>
</evidence>
<dbReference type="EMBL" id="JAMJPJ010000015">
    <property type="protein sequence ID" value="MCL7930356.1"/>
    <property type="molecule type" value="Genomic_DNA"/>
</dbReference>
<evidence type="ECO:0000256" key="2">
    <source>
        <dbReference type="ARBA" id="ARBA00022692"/>
    </source>
</evidence>
<keyword evidence="4 5" id="KW-0472">Membrane</keyword>
<protein>
    <recommendedName>
        <fullName evidence="8">ABC transmembrane type-1 domain-containing protein</fullName>
    </recommendedName>
</protein>
<feature type="transmembrane region" description="Helical" evidence="5">
    <location>
        <begin position="31"/>
        <end position="51"/>
    </location>
</feature>
<feature type="transmembrane region" description="Helical" evidence="5">
    <location>
        <begin position="156"/>
        <end position="172"/>
    </location>
</feature>
<evidence type="ECO:0000256" key="3">
    <source>
        <dbReference type="ARBA" id="ARBA00022989"/>
    </source>
</evidence>
<dbReference type="InterPro" id="IPR036640">
    <property type="entry name" value="ABC1_TM_sf"/>
</dbReference>
<keyword evidence="7" id="KW-1185">Reference proteome</keyword>
<gene>
    <name evidence="6" type="ORF">M8006_10275</name>
</gene>
<dbReference type="RefSeq" id="WP_250081856.1">
    <property type="nucleotide sequence ID" value="NZ_JAMJPJ010000015.1"/>
</dbReference>
<evidence type="ECO:0000256" key="1">
    <source>
        <dbReference type="ARBA" id="ARBA00004651"/>
    </source>
</evidence>